<dbReference type="InterPro" id="IPR004149">
    <property type="entry name" value="Znf_DNAligase_C4"/>
</dbReference>
<evidence type="ECO:0000259" key="16">
    <source>
        <dbReference type="PROSITE" id="PS50172"/>
    </source>
</evidence>
<dbReference type="CDD" id="cd17748">
    <property type="entry name" value="BRCT_DNA_ligase_like"/>
    <property type="match status" value="1"/>
</dbReference>
<dbReference type="AlphaFoldDB" id="A0A1M4XJB5"/>
<keyword evidence="9 14" id="KW-0460">Magnesium</keyword>
<evidence type="ECO:0000256" key="11">
    <source>
        <dbReference type="ARBA" id="ARBA00023204"/>
    </source>
</evidence>
<keyword evidence="6 14" id="KW-0479">Metal-binding</keyword>
<dbReference type="Pfam" id="PF12826">
    <property type="entry name" value="HHH_2"/>
    <property type="match status" value="1"/>
</dbReference>
<protein>
    <recommendedName>
        <fullName evidence="3 14">DNA ligase</fullName>
        <ecNumber evidence="2 14">6.5.1.2</ecNumber>
    </recommendedName>
    <alternativeName>
        <fullName evidence="14">Polydeoxyribonucleotide synthase [NAD(+)]</fullName>
    </alternativeName>
</protein>
<evidence type="ECO:0000313" key="18">
    <source>
        <dbReference type="Proteomes" id="UP000184041"/>
    </source>
</evidence>
<dbReference type="NCBIfam" id="NF005932">
    <property type="entry name" value="PRK07956.1"/>
    <property type="match status" value="1"/>
</dbReference>
<dbReference type="SMART" id="SM00532">
    <property type="entry name" value="LIGANc"/>
    <property type="match status" value="1"/>
</dbReference>
<dbReference type="PANTHER" id="PTHR23389">
    <property type="entry name" value="CHROMOSOME TRANSMISSION FIDELITY FACTOR 18"/>
    <property type="match status" value="1"/>
</dbReference>
<keyword evidence="11 14" id="KW-0234">DNA repair</keyword>
<comment type="cofactor">
    <cofactor evidence="14">
        <name>Mg(2+)</name>
        <dbReference type="ChEBI" id="CHEBI:18420"/>
    </cofactor>
    <cofactor evidence="14">
        <name>Mn(2+)</name>
        <dbReference type="ChEBI" id="CHEBI:29035"/>
    </cofactor>
</comment>
<feature type="binding site" evidence="14">
    <location>
        <begin position="34"/>
        <end position="38"/>
    </location>
    <ligand>
        <name>NAD(+)</name>
        <dbReference type="ChEBI" id="CHEBI:57540"/>
    </ligand>
</feature>
<dbReference type="SUPFAM" id="SSF52113">
    <property type="entry name" value="BRCT domain"/>
    <property type="match status" value="1"/>
</dbReference>
<dbReference type="Gene3D" id="1.10.287.610">
    <property type="entry name" value="Helix hairpin bin"/>
    <property type="match status" value="1"/>
</dbReference>
<feature type="domain" description="BRCT" evidence="16">
    <location>
        <begin position="587"/>
        <end position="666"/>
    </location>
</feature>
<feature type="binding site" evidence="14">
    <location>
        <position position="113"/>
    </location>
    <ligand>
        <name>NAD(+)</name>
        <dbReference type="ChEBI" id="CHEBI:57540"/>
    </ligand>
</feature>
<feature type="binding site" evidence="14">
    <location>
        <position position="424"/>
    </location>
    <ligand>
        <name>Zn(2+)</name>
        <dbReference type="ChEBI" id="CHEBI:29105"/>
    </ligand>
</feature>
<dbReference type="InterPro" id="IPR010994">
    <property type="entry name" value="RuvA_2-like"/>
</dbReference>
<feature type="region of interest" description="Disordered" evidence="15">
    <location>
        <begin position="51"/>
        <end position="76"/>
    </location>
</feature>
<dbReference type="PIRSF" id="PIRSF001604">
    <property type="entry name" value="LigA"/>
    <property type="match status" value="1"/>
</dbReference>
<name>A0A1M4XJB5_9BACT</name>
<dbReference type="PROSITE" id="PS50172">
    <property type="entry name" value="BRCT"/>
    <property type="match status" value="1"/>
</dbReference>
<dbReference type="GO" id="GO:0003911">
    <property type="term" value="F:DNA ligase (NAD+) activity"/>
    <property type="evidence" value="ECO:0007669"/>
    <property type="project" value="UniProtKB-UniRule"/>
</dbReference>
<dbReference type="GO" id="GO:0005829">
    <property type="term" value="C:cytosol"/>
    <property type="evidence" value="ECO:0007669"/>
    <property type="project" value="TreeGrafter"/>
</dbReference>
<feature type="binding site" evidence="14">
    <location>
        <position position="172"/>
    </location>
    <ligand>
        <name>NAD(+)</name>
        <dbReference type="ChEBI" id="CHEBI:57540"/>
    </ligand>
</feature>
<comment type="similarity">
    <text evidence="13 14">Belongs to the NAD-dependent DNA ligase family. LigA subfamily.</text>
</comment>
<comment type="function">
    <text evidence="1 14">DNA ligase that catalyzes the formation of phosphodiester linkages between 5'-phosphoryl and 3'-hydroxyl groups in double-stranded DNA using NAD as a coenzyme and as the energy source for the reaction. It is essential for DNA replication and repair of damaged DNA.</text>
</comment>
<dbReference type="GO" id="GO:0003677">
    <property type="term" value="F:DNA binding"/>
    <property type="evidence" value="ECO:0007669"/>
    <property type="project" value="InterPro"/>
</dbReference>
<feature type="binding site" evidence="14">
    <location>
        <position position="312"/>
    </location>
    <ligand>
        <name>NAD(+)</name>
        <dbReference type="ChEBI" id="CHEBI:57540"/>
    </ligand>
</feature>
<dbReference type="Pfam" id="PF00533">
    <property type="entry name" value="BRCT"/>
    <property type="match status" value="1"/>
</dbReference>
<evidence type="ECO:0000256" key="14">
    <source>
        <dbReference type="HAMAP-Rule" id="MF_01588"/>
    </source>
</evidence>
<keyword evidence="5 14" id="KW-0235">DNA replication</keyword>
<dbReference type="SMART" id="SM00278">
    <property type="entry name" value="HhH1"/>
    <property type="match status" value="3"/>
</dbReference>
<proteinExistence type="inferred from homology"/>
<evidence type="ECO:0000313" key="17">
    <source>
        <dbReference type="EMBL" id="SHE93262.1"/>
    </source>
</evidence>
<dbReference type="SUPFAM" id="SSF56091">
    <property type="entry name" value="DNA ligase/mRNA capping enzyme, catalytic domain"/>
    <property type="match status" value="1"/>
</dbReference>
<evidence type="ECO:0000256" key="4">
    <source>
        <dbReference type="ARBA" id="ARBA00022598"/>
    </source>
</evidence>
<evidence type="ECO:0000256" key="2">
    <source>
        <dbReference type="ARBA" id="ARBA00012722"/>
    </source>
</evidence>
<dbReference type="HAMAP" id="MF_01588">
    <property type="entry name" value="DNA_ligase_A"/>
    <property type="match status" value="1"/>
</dbReference>
<feature type="binding site" evidence="14">
    <location>
        <position position="136"/>
    </location>
    <ligand>
        <name>NAD(+)</name>
        <dbReference type="ChEBI" id="CHEBI:57540"/>
    </ligand>
</feature>
<sequence>MDKKQAQNRVKELRELLEQANKAYYQEAQPFISDKEFDEYLSELEQLEEKFDLRDPASPTRRVGGEPSSDFDTVEHPVPMLSLDNTYNEEELNDFDRRVRERLDHADFSYLAELKFDGASIRLRYEDGKLILGATRGDGERGDDITRNLRTVRDIPLALEGDYPPAVEVRGEAYMEREAFARMNEHREQQGLPSFANPRNSTAGSLKMQDPREVARRPIRFFSFDLLLEGDGASLTQLDKMKLLATYGLPVSEHYQKCASIDQVHQLIDEWRELRHRLPYETDGVVVKVNEDKFRSQLGSTSKAPRWAIAFKFEAEQATTTINDIGLQVGRLGKITPVAHLKAVELAGTVVKRASLHNEDEIHRKDIRVGDRVVVEKAGEIIPQVISVVDPNRDGRPDPFQMPEDCPACGHTLTKLGEEVDWRCTNAECPPQVRQRITHFASRDAMDIEGLGEAVADQLVSEGLIRNYADLYELRKEQLLPLERMADKSAQNLINAINDSKNQSIDRLIYALGIRFVGKTVARDLASAFQTMDALMEAEEEKIADIDAIGPTIAESVAAFFNDDSNLRMIQSLKSAGLTFEMKEEEIASQKLTDRTFVLTGSLPDLTRKEATEMIEKHGGKVTSAVSGNTDYLLAGDSPGSKYDQAQERDIPILNQDAFLDLIDGE</sequence>
<dbReference type="InterPro" id="IPR003583">
    <property type="entry name" value="Hlx-hairpin-Hlx_DNA-bd_motif"/>
</dbReference>
<keyword evidence="4 14" id="KW-0436">Ligase</keyword>
<dbReference type="OrthoDB" id="9759736at2"/>
<feature type="active site" description="N6-AMP-lysine intermediate" evidence="14">
    <location>
        <position position="115"/>
    </location>
</feature>
<dbReference type="Gene3D" id="3.40.50.10190">
    <property type="entry name" value="BRCT domain"/>
    <property type="match status" value="1"/>
</dbReference>
<feature type="binding site" evidence="14">
    <location>
        <begin position="82"/>
        <end position="83"/>
    </location>
    <ligand>
        <name>NAD(+)</name>
        <dbReference type="ChEBI" id="CHEBI:57540"/>
    </ligand>
</feature>
<dbReference type="RefSeq" id="WP_073060221.1">
    <property type="nucleotide sequence ID" value="NZ_FQUS01000004.1"/>
</dbReference>
<dbReference type="Gene3D" id="2.40.50.140">
    <property type="entry name" value="Nucleic acid-binding proteins"/>
    <property type="match status" value="1"/>
</dbReference>
<evidence type="ECO:0000256" key="10">
    <source>
        <dbReference type="ARBA" id="ARBA00023027"/>
    </source>
</evidence>
<evidence type="ECO:0000256" key="6">
    <source>
        <dbReference type="ARBA" id="ARBA00022723"/>
    </source>
</evidence>
<dbReference type="Gene3D" id="6.20.10.30">
    <property type="match status" value="1"/>
</dbReference>
<evidence type="ECO:0000256" key="3">
    <source>
        <dbReference type="ARBA" id="ARBA00013308"/>
    </source>
</evidence>
<dbReference type="Gene3D" id="1.10.150.20">
    <property type="entry name" value="5' to 3' exonuclease, C-terminal subdomain"/>
    <property type="match status" value="2"/>
</dbReference>
<keyword evidence="14" id="KW-0464">Manganese</keyword>
<keyword evidence="7 14" id="KW-0227">DNA damage</keyword>
<evidence type="ECO:0000256" key="8">
    <source>
        <dbReference type="ARBA" id="ARBA00022833"/>
    </source>
</evidence>
<feature type="region of interest" description="Disordered" evidence="15">
    <location>
        <begin position="189"/>
        <end position="210"/>
    </location>
</feature>
<evidence type="ECO:0000256" key="13">
    <source>
        <dbReference type="ARBA" id="ARBA00060881"/>
    </source>
</evidence>
<dbReference type="FunFam" id="2.40.50.140:FF:000012">
    <property type="entry name" value="DNA ligase"/>
    <property type="match status" value="1"/>
</dbReference>
<feature type="binding site" evidence="14">
    <location>
        <position position="429"/>
    </location>
    <ligand>
        <name>Zn(2+)</name>
        <dbReference type="ChEBI" id="CHEBI:29105"/>
    </ligand>
</feature>
<gene>
    <name evidence="14" type="primary">ligA</name>
    <name evidence="17" type="ORF">SAMN05443144_104135</name>
</gene>
<dbReference type="InterPro" id="IPR004150">
    <property type="entry name" value="NAD_DNA_ligase_OB"/>
</dbReference>
<dbReference type="InterPro" id="IPR018239">
    <property type="entry name" value="DNA_ligase_AS"/>
</dbReference>
<comment type="catalytic activity">
    <reaction evidence="12 14">
        <text>NAD(+) + (deoxyribonucleotide)n-3'-hydroxyl + 5'-phospho-(deoxyribonucleotide)m = (deoxyribonucleotide)n+m + AMP + beta-nicotinamide D-nucleotide.</text>
        <dbReference type="EC" id="6.5.1.2"/>
    </reaction>
</comment>
<dbReference type="FunFam" id="3.30.470.30:FF:000001">
    <property type="entry name" value="DNA ligase"/>
    <property type="match status" value="1"/>
</dbReference>
<dbReference type="Pfam" id="PF03120">
    <property type="entry name" value="OB_DNA_ligase"/>
    <property type="match status" value="1"/>
</dbReference>
<feature type="binding site" evidence="14">
    <location>
        <position position="406"/>
    </location>
    <ligand>
        <name>Zn(2+)</name>
        <dbReference type="ChEBI" id="CHEBI:29105"/>
    </ligand>
</feature>
<feature type="binding site" evidence="14">
    <location>
        <position position="409"/>
    </location>
    <ligand>
        <name>Zn(2+)</name>
        <dbReference type="ChEBI" id="CHEBI:29105"/>
    </ligand>
</feature>
<keyword evidence="10 14" id="KW-0520">NAD</keyword>
<evidence type="ECO:0000256" key="7">
    <source>
        <dbReference type="ARBA" id="ARBA00022763"/>
    </source>
</evidence>
<evidence type="ECO:0000256" key="1">
    <source>
        <dbReference type="ARBA" id="ARBA00004067"/>
    </source>
</evidence>
<dbReference type="PANTHER" id="PTHR23389:SF9">
    <property type="entry name" value="DNA LIGASE"/>
    <property type="match status" value="1"/>
</dbReference>
<evidence type="ECO:0000256" key="5">
    <source>
        <dbReference type="ARBA" id="ARBA00022705"/>
    </source>
</evidence>
<dbReference type="Proteomes" id="UP000184041">
    <property type="component" value="Unassembled WGS sequence"/>
</dbReference>
<dbReference type="SUPFAM" id="SSF47781">
    <property type="entry name" value="RuvA domain 2-like"/>
    <property type="match status" value="1"/>
</dbReference>
<dbReference type="InterPro" id="IPR012340">
    <property type="entry name" value="NA-bd_OB-fold"/>
</dbReference>
<dbReference type="CDD" id="cd00114">
    <property type="entry name" value="LIGANc"/>
    <property type="match status" value="1"/>
</dbReference>
<keyword evidence="8 14" id="KW-0862">Zinc</keyword>
<evidence type="ECO:0000256" key="15">
    <source>
        <dbReference type="SAM" id="MobiDB-lite"/>
    </source>
</evidence>
<dbReference type="Pfam" id="PF01653">
    <property type="entry name" value="DNA_ligase_aden"/>
    <property type="match status" value="1"/>
</dbReference>
<feature type="binding site" evidence="14">
    <location>
        <position position="288"/>
    </location>
    <ligand>
        <name>NAD(+)</name>
        <dbReference type="ChEBI" id="CHEBI:57540"/>
    </ligand>
</feature>
<dbReference type="Gene3D" id="3.30.470.30">
    <property type="entry name" value="DNA ligase/mRNA capping enzyme"/>
    <property type="match status" value="1"/>
</dbReference>
<dbReference type="InterPro" id="IPR013839">
    <property type="entry name" value="DNAligase_adenylation"/>
</dbReference>
<dbReference type="SMART" id="SM00292">
    <property type="entry name" value="BRCT"/>
    <property type="match status" value="1"/>
</dbReference>
<dbReference type="InterPro" id="IPR041663">
    <property type="entry name" value="DisA/LigA_HHH"/>
</dbReference>
<dbReference type="GO" id="GO:0006260">
    <property type="term" value="P:DNA replication"/>
    <property type="evidence" value="ECO:0007669"/>
    <property type="project" value="UniProtKB-KW"/>
</dbReference>
<keyword evidence="18" id="KW-1185">Reference proteome</keyword>
<dbReference type="SUPFAM" id="SSF50249">
    <property type="entry name" value="Nucleic acid-binding proteins"/>
    <property type="match status" value="1"/>
</dbReference>
<dbReference type="Pfam" id="PF14520">
    <property type="entry name" value="HHH_5"/>
    <property type="match status" value="1"/>
</dbReference>
<evidence type="ECO:0000256" key="9">
    <source>
        <dbReference type="ARBA" id="ARBA00022842"/>
    </source>
</evidence>
<dbReference type="InterPro" id="IPR001357">
    <property type="entry name" value="BRCT_dom"/>
</dbReference>
<evidence type="ECO:0000256" key="12">
    <source>
        <dbReference type="ARBA" id="ARBA00034005"/>
    </source>
</evidence>
<dbReference type="EMBL" id="FQUS01000004">
    <property type="protein sequence ID" value="SHE93262.1"/>
    <property type="molecule type" value="Genomic_DNA"/>
</dbReference>
<dbReference type="GO" id="GO:0006281">
    <property type="term" value="P:DNA repair"/>
    <property type="evidence" value="ECO:0007669"/>
    <property type="project" value="UniProtKB-KW"/>
</dbReference>
<dbReference type="InterPro" id="IPR036420">
    <property type="entry name" value="BRCT_dom_sf"/>
</dbReference>
<organism evidence="17 18">
    <name type="scientific">Fodinibius roseus</name>
    <dbReference type="NCBI Taxonomy" id="1194090"/>
    <lineage>
        <taxon>Bacteria</taxon>
        <taxon>Pseudomonadati</taxon>
        <taxon>Balneolota</taxon>
        <taxon>Balneolia</taxon>
        <taxon>Balneolales</taxon>
        <taxon>Balneolaceae</taxon>
        <taxon>Fodinibius</taxon>
    </lineage>
</organism>
<dbReference type="FunFam" id="1.10.150.20:FF:000007">
    <property type="entry name" value="DNA ligase"/>
    <property type="match status" value="1"/>
</dbReference>
<dbReference type="FunFam" id="1.10.150.20:FF:000006">
    <property type="entry name" value="DNA ligase"/>
    <property type="match status" value="1"/>
</dbReference>
<dbReference type="InterPro" id="IPR013840">
    <property type="entry name" value="DNAligase_N"/>
</dbReference>
<dbReference type="NCBIfam" id="TIGR00575">
    <property type="entry name" value="dnlj"/>
    <property type="match status" value="1"/>
</dbReference>
<dbReference type="GO" id="GO:0046872">
    <property type="term" value="F:metal ion binding"/>
    <property type="evidence" value="ECO:0007669"/>
    <property type="project" value="UniProtKB-KW"/>
</dbReference>
<dbReference type="STRING" id="1194090.SAMN05443144_104135"/>
<dbReference type="Pfam" id="PF03119">
    <property type="entry name" value="DNA_ligase_ZBD"/>
    <property type="match status" value="1"/>
</dbReference>
<reference evidence="17 18" key="1">
    <citation type="submission" date="2016-11" db="EMBL/GenBank/DDBJ databases">
        <authorList>
            <person name="Jaros S."/>
            <person name="Januszkiewicz K."/>
            <person name="Wedrychowicz H."/>
        </authorList>
    </citation>
    <scope>NUCLEOTIDE SEQUENCE [LARGE SCALE GENOMIC DNA]</scope>
    <source>
        <strain evidence="17 18">DSM 21986</strain>
    </source>
</reference>
<dbReference type="PROSITE" id="PS01055">
    <property type="entry name" value="DNA_LIGASE_N1"/>
    <property type="match status" value="1"/>
</dbReference>
<dbReference type="InterPro" id="IPR001679">
    <property type="entry name" value="DNA_ligase"/>
</dbReference>
<dbReference type="EC" id="6.5.1.2" evidence="2 14"/>
<accession>A0A1M4XJB5</accession>